<sequence length="58" mass="6790">DLHLKMDDLREQYGDSEALSQQYIDEFMPLAKDGKVYGVEKTILEPIVDKWEESKKTD</sequence>
<reference evidence="1" key="1">
    <citation type="journal article" date="2015" name="Nature">
        <title>Complex archaea that bridge the gap between prokaryotes and eukaryotes.</title>
        <authorList>
            <person name="Spang A."/>
            <person name="Saw J.H."/>
            <person name="Jorgensen S.L."/>
            <person name="Zaremba-Niedzwiedzka K."/>
            <person name="Martijn J."/>
            <person name="Lind A.E."/>
            <person name="van Eijk R."/>
            <person name="Schleper C."/>
            <person name="Guy L."/>
            <person name="Ettema T.J."/>
        </authorList>
    </citation>
    <scope>NUCLEOTIDE SEQUENCE</scope>
</reference>
<accession>A0A0F9G4I5</accession>
<name>A0A0F9G4I5_9ZZZZ</name>
<dbReference type="EMBL" id="LAZR01021435">
    <property type="protein sequence ID" value="KKL85331.1"/>
    <property type="molecule type" value="Genomic_DNA"/>
</dbReference>
<organism evidence="1">
    <name type="scientific">marine sediment metagenome</name>
    <dbReference type="NCBI Taxonomy" id="412755"/>
    <lineage>
        <taxon>unclassified sequences</taxon>
        <taxon>metagenomes</taxon>
        <taxon>ecological metagenomes</taxon>
    </lineage>
</organism>
<evidence type="ECO:0000313" key="1">
    <source>
        <dbReference type="EMBL" id="KKL85331.1"/>
    </source>
</evidence>
<feature type="non-terminal residue" evidence="1">
    <location>
        <position position="1"/>
    </location>
</feature>
<proteinExistence type="predicted"/>
<comment type="caution">
    <text evidence="1">The sequence shown here is derived from an EMBL/GenBank/DDBJ whole genome shotgun (WGS) entry which is preliminary data.</text>
</comment>
<protein>
    <submittedName>
        <fullName evidence="1">Uncharacterized protein</fullName>
    </submittedName>
</protein>
<dbReference type="AlphaFoldDB" id="A0A0F9G4I5"/>
<gene>
    <name evidence="1" type="ORF">LCGC14_1955840</name>
</gene>